<feature type="transmembrane region" description="Helical" evidence="1">
    <location>
        <begin position="15"/>
        <end position="36"/>
    </location>
</feature>
<keyword evidence="1" id="KW-0472">Membrane</keyword>
<proteinExistence type="predicted"/>
<name>A0A6J6GKI5_9ZZZZ</name>
<accession>A0A6J6GKI5</accession>
<reference evidence="2" key="1">
    <citation type="submission" date="2020-05" db="EMBL/GenBank/DDBJ databases">
        <authorList>
            <person name="Chiriac C."/>
            <person name="Salcher M."/>
            <person name="Ghai R."/>
            <person name="Kavagutti S V."/>
        </authorList>
    </citation>
    <scope>NUCLEOTIDE SEQUENCE</scope>
</reference>
<dbReference type="AlphaFoldDB" id="A0A6J6GKI5"/>
<protein>
    <submittedName>
        <fullName evidence="2">Unannotated protein</fullName>
    </submittedName>
</protein>
<sequence>MRLQFRDELRNNEDGSISVLISGLFLLVLILSVGIIDISDSYLAKRELVQIGEDAILVASHSLDENRYYSGNSANDGSTSIRVPIDCAVAAAKFFSEIYSKSLRNNLINVSGWSCSSDQITASISSKVQAIVNFPILSKISGGAIHVNATIGATSELSSM</sequence>
<dbReference type="EMBL" id="CAEZUQ010000005">
    <property type="protein sequence ID" value="CAB4600203.1"/>
    <property type="molecule type" value="Genomic_DNA"/>
</dbReference>
<gene>
    <name evidence="2" type="ORF">UFOPK1842_00098</name>
</gene>
<organism evidence="2">
    <name type="scientific">freshwater metagenome</name>
    <dbReference type="NCBI Taxonomy" id="449393"/>
    <lineage>
        <taxon>unclassified sequences</taxon>
        <taxon>metagenomes</taxon>
        <taxon>ecological metagenomes</taxon>
    </lineage>
</organism>
<evidence type="ECO:0000313" key="2">
    <source>
        <dbReference type="EMBL" id="CAB4600203.1"/>
    </source>
</evidence>
<evidence type="ECO:0000256" key="1">
    <source>
        <dbReference type="SAM" id="Phobius"/>
    </source>
</evidence>
<keyword evidence="1" id="KW-0812">Transmembrane</keyword>
<keyword evidence="1" id="KW-1133">Transmembrane helix</keyword>